<dbReference type="EMBL" id="CP148033">
    <property type="protein sequence ID" value="WXK93782.1"/>
    <property type="molecule type" value="Genomic_DNA"/>
</dbReference>
<evidence type="ECO:0000313" key="1">
    <source>
        <dbReference type="EMBL" id="WXK93782.1"/>
    </source>
</evidence>
<dbReference type="Proteomes" id="UP001623384">
    <property type="component" value="Chromosome"/>
</dbReference>
<gene>
    <name evidence="1" type="ORF">WHH00_02965</name>
</gene>
<dbReference type="RefSeq" id="WP_406636392.1">
    <property type="nucleotide sequence ID" value="NZ_CP148033.1"/>
</dbReference>
<name>A0ABZ2R8R9_9MICC</name>
<proteinExistence type="predicted"/>
<evidence type="ECO:0000313" key="2">
    <source>
        <dbReference type="Proteomes" id="UP001623384"/>
    </source>
</evidence>
<accession>A0ABZ2R8R9</accession>
<reference evidence="1 2" key="1">
    <citation type="submission" date="2024-03" db="EMBL/GenBank/DDBJ databases">
        <title>Rhodococcus navarretei sp. nov. and Pseudarthrobacter quantumdoti sp. nov., two new species with the ability to biosynthesize Quantum Dots isolated from soil samples at Union Glacier, Antarctica.</title>
        <authorList>
            <person name="Vargas M."/>
        </authorList>
    </citation>
    <scope>NUCLEOTIDE SEQUENCE [LARGE SCALE GENOMIC DNA]</scope>
    <source>
        <strain evidence="1 2">RC-2-3</strain>
    </source>
</reference>
<keyword evidence="2" id="KW-1185">Reference proteome</keyword>
<protein>
    <submittedName>
        <fullName evidence="1">Uncharacterized protein</fullName>
    </submittedName>
</protein>
<organism evidence="1 2">
    <name type="scientific">Pseudarthrobacter quantipunctorum</name>
    <dbReference type="NCBI Taxonomy" id="3128980"/>
    <lineage>
        <taxon>Bacteria</taxon>
        <taxon>Bacillati</taxon>
        <taxon>Actinomycetota</taxon>
        <taxon>Actinomycetes</taxon>
        <taxon>Micrococcales</taxon>
        <taxon>Micrococcaceae</taxon>
        <taxon>Pseudarthrobacter</taxon>
    </lineage>
</organism>
<sequence>MNNPDDLNKRNGLSGPARPSYHAAAVAVPAPDSSAGLVLAAKMAPALVGGRQQKQGLVMDDVRCAARDLLRRKDRGLMDLWILYWNHGGRCHPFEFDAFVHEVLPVDWFDLDTLAVAVEELALERIA</sequence>